<accession>A0A061J503</accession>
<dbReference type="EMBL" id="AUPL01001769">
    <property type="protein sequence ID" value="ESL10498.1"/>
    <property type="molecule type" value="Genomic_DNA"/>
</dbReference>
<evidence type="ECO:0000313" key="1">
    <source>
        <dbReference type="EMBL" id="ESL10498.1"/>
    </source>
</evidence>
<comment type="caution">
    <text evidence="1">The sequence shown here is derived from an EMBL/GenBank/DDBJ whole genome shotgun (WGS) entry which is preliminary data.</text>
</comment>
<dbReference type="VEuPathDB" id="TriTrypDB:TRSC58_01769"/>
<gene>
    <name evidence="1" type="ORF">TRSC58_01769</name>
</gene>
<protein>
    <submittedName>
        <fullName evidence="1">Uncharacterized protein</fullName>
    </submittedName>
</protein>
<dbReference type="AlphaFoldDB" id="A0A061J503"/>
<dbReference type="OrthoDB" id="274642at2759"/>
<keyword evidence="2" id="KW-1185">Reference proteome</keyword>
<sequence>MLRLTRLFLEMAPELQLEYVPLLFMRTILGPDGGFAGEERLIKRELARKYIEDGHAVTPTEELRQGLWCFDPDTNQYDRFIERNEEFLDFAARKRQWLDVYWRVNTGYLLFGRQSWGQGFLINCPLRKKDVAQKLWEQYKVRVDPRLVEFREKDRRTGIQDLGHNWCWLYLPGAEELGIDREVYDNKRVKVRMHIRKMTSMYSLY</sequence>
<proteinExistence type="predicted"/>
<evidence type="ECO:0000313" key="2">
    <source>
        <dbReference type="Proteomes" id="UP000031737"/>
    </source>
</evidence>
<reference evidence="1 2" key="1">
    <citation type="submission" date="2013-07" db="EMBL/GenBank/DDBJ databases">
        <authorList>
            <person name="Stoco P.H."/>
            <person name="Wagner G."/>
            <person name="Gerber A."/>
            <person name="Zaha A."/>
            <person name="Thompson C."/>
            <person name="Bartholomeu D.C."/>
            <person name="Luckemeyer D.D."/>
            <person name="Bahia D."/>
            <person name="Loreto E."/>
            <person name="Prestes E.B."/>
            <person name="Lima F.M."/>
            <person name="Rodrigues-Luiz G."/>
            <person name="Vallejo G.A."/>
            <person name="Filho J.F."/>
            <person name="Monteiro K.M."/>
            <person name="Tyler K.M."/>
            <person name="de Almeida L.G."/>
            <person name="Ortiz M.F."/>
            <person name="Siervo M.A."/>
            <person name="de Moraes M.H."/>
            <person name="Cunha O.L."/>
            <person name="Mendonca-Neto R."/>
            <person name="Silva R."/>
            <person name="Teixeira S.M."/>
            <person name="Murta S.M."/>
            <person name="Sincero T.C."/>
            <person name="Mendes T.A."/>
            <person name="Urmenyi T.P."/>
            <person name="Silva V.G."/>
            <person name="da Rocha W.D."/>
            <person name="Andersson B."/>
            <person name="Romanha A.J."/>
            <person name="Steindel M."/>
            <person name="de Vasconcelos A.T."/>
            <person name="Grisard E.C."/>
        </authorList>
    </citation>
    <scope>NUCLEOTIDE SEQUENCE [LARGE SCALE GENOMIC DNA]</scope>
    <source>
        <strain evidence="1 2">SC58</strain>
    </source>
</reference>
<name>A0A061J503_TRYRA</name>
<organism evidence="1 2">
    <name type="scientific">Trypanosoma rangeli SC58</name>
    <dbReference type="NCBI Taxonomy" id="429131"/>
    <lineage>
        <taxon>Eukaryota</taxon>
        <taxon>Discoba</taxon>
        <taxon>Euglenozoa</taxon>
        <taxon>Kinetoplastea</taxon>
        <taxon>Metakinetoplastina</taxon>
        <taxon>Trypanosomatida</taxon>
        <taxon>Trypanosomatidae</taxon>
        <taxon>Trypanosoma</taxon>
        <taxon>Herpetosoma</taxon>
    </lineage>
</organism>
<dbReference type="Proteomes" id="UP000031737">
    <property type="component" value="Unassembled WGS sequence"/>
</dbReference>